<dbReference type="InterPro" id="IPR024409">
    <property type="entry name" value="DUF3833"/>
</dbReference>
<dbReference type="Proteomes" id="UP001320898">
    <property type="component" value="Unassembled WGS sequence"/>
</dbReference>
<comment type="caution">
    <text evidence="1">The sequence shown here is derived from an EMBL/GenBank/DDBJ whole genome shotgun (WGS) entry which is preliminary data.</text>
</comment>
<organism evidence="1 2">
    <name type="scientific">Microbaculum marinisediminis</name>
    <dbReference type="NCBI Taxonomy" id="2931392"/>
    <lineage>
        <taxon>Bacteria</taxon>
        <taxon>Pseudomonadati</taxon>
        <taxon>Pseudomonadota</taxon>
        <taxon>Alphaproteobacteria</taxon>
        <taxon>Hyphomicrobiales</taxon>
        <taxon>Tepidamorphaceae</taxon>
        <taxon>Microbaculum</taxon>
    </lineage>
</organism>
<dbReference type="RefSeq" id="WP_261616901.1">
    <property type="nucleotide sequence ID" value="NZ_JALIDZ010000007.1"/>
</dbReference>
<accession>A0AAW5R034</accession>
<proteinExistence type="predicted"/>
<dbReference type="AlphaFoldDB" id="A0AAW5R034"/>
<dbReference type="Pfam" id="PF12915">
    <property type="entry name" value="DUF3833"/>
    <property type="match status" value="1"/>
</dbReference>
<dbReference type="EMBL" id="JALIDZ010000007">
    <property type="protein sequence ID" value="MCT8973323.1"/>
    <property type="molecule type" value="Genomic_DNA"/>
</dbReference>
<name>A0AAW5R034_9HYPH</name>
<reference evidence="1 2" key="1">
    <citation type="submission" date="2022-04" db="EMBL/GenBank/DDBJ databases">
        <authorList>
            <person name="Ye Y.-Q."/>
            <person name="Du Z.-J."/>
        </authorList>
    </citation>
    <scope>NUCLEOTIDE SEQUENCE [LARGE SCALE GENOMIC DNA]</scope>
    <source>
        <strain evidence="1 2">A6E488</strain>
    </source>
</reference>
<sequence>MLDAARYITPDTLDLTRYFLGRTFAWGVFQDRFGTVRRRFSVVIDGTWQGGTFVMTEAFRNDDGSGERRVWRIDPSHHGRFSATADDVIGRAEGRAHGPEVSLSYRIRLTVGGRGLVARFDDRMVLIDEDTVANRGRVSKFGITLGEVTILFRRDAGGGLPRCAA</sequence>
<keyword evidence="2" id="KW-1185">Reference proteome</keyword>
<evidence type="ECO:0000313" key="1">
    <source>
        <dbReference type="EMBL" id="MCT8973323.1"/>
    </source>
</evidence>
<protein>
    <submittedName>
        <fullName evidence="1">DUF3833 domain-containing protein</fullName>
    </submittedName>
</protein>
<evidence type="ECO:0000313" key="2">
    <source>
        <dbReference type="Proteomes" id="UP001320898"/>
    </source>
</evidence>
<gene>
    <name evidence="1" type="ORF">MUB46_15790</name>
</gene>